<comment type="caution">
    <text evidence="8">The sequence shown here is derived from an EMBL/GenBank/DDBJ whole genome shotgun (WGS) entry which is preliminary data.</text>
</comment>
<dbReference type="AlphaFoldDB" id="A0AAV1ST31"/>
<accession>A0AAV1ST31</accession>
<evidence type="ECO:0000259" key="7">
    <source>
        <dbReference type="Pfam" id="PF12819"/>
    </source>
</evidence>
<keyword evidence="2" id="KW-0812">Transmembrane</keyword>
<reference evidence="8 9" key="1">
    <citation type="submission" date="2024-01" db="EMBL/GenBank/DDBJ databases">
        <authorList>
            <person name="Waweru B."/>
        </authorList>
    </citation>
    <scope>NUCLEOTIDE SEQUENCE [LARGE SCALE GENOMIC DNA]</scope>
</reference>
<feature type="signal peptide" evidence="6">
    <location>
        <begin position="1"/>
        <end position="26"/>
    </location>
</feature>
<keyword evidence="3 6" id="KW-0732">Signal</keyword>
<evidence type="ECO:0000256" key="5">
    <source>
        <dbReference type="ARBA" id="ARBA00023136"/>
    </source>
</evidence>
<dbReference type="GO" id="GO:0016020">
    <property type="term" value="C:membrane"/>
    <property type="evidence" value="ECO:0007669"/>
    <property type="project" value="UniProtKB-SubCell"/>
</dbReference>
<keyword evidence="9" id="KW-1185">Reference proteome</keyword>
<keyword evidence="4" id="KW-1133">Transmembrane helix</keyword>
<name>A0AAV1ST31_9ROSI</name>
<dbReference type="PANTHER" id="PTHR45631:SF209">
    <property type="entry name" value="PROTEIN KINASE DOMAIN-CONTAINING PROTEIN"/>
    <property type="match status" value="1"/>
</dbReference>
<comment type="subcellular location">
    <subcellularLocation>
        <location evidence="1">Membrane</location>
        <topology evidence="1">Single-pass membrane protein</topology>
    </subcellularLocation>
</comment>
<keyword evidence="5" id="KW-0472">Membrane</keyword>
<feature type="domain" description="Malectin-like" evidence="7">
    <location>
        <begin position="35"/>
        <end position="210"/>
    </location>
</feature>
<gene>
    <name evidence="8" type="ORF">DCAF_LOCUS27080</name>
</gene>
<evidence type="ECO:0000256" key="3">
    <source>
        <dbReference type="ARBA" id="ARBA00022729"/>
    </source>
</evidence>
<organism evidence="8 9">
    <name type="scientific">Dovyalis caffra</name>
    <dbReference type="NCBI Taxonomy" id="77055"/>
    <lineage>
        <taxon>Eukaryota</taxon>
        <taxon>Viridiplantae</taxon>
        <taxon>Streptophyta</taxon>
        <taxon>Embryophyta</taxon>
        <taxon>Tracheophyta</taxon>
        <taxon>Spermatophyta</taxon>
        <taxon>Magnoliopsida</taxon>
        <taxon>eudicotyledons</taxon>
        <taxon>Gunneridae</taxon>
        <taxon>Pentapetalae</taxon>
        <taxon>rosids</taxon>
        <taxon>fabids</taxon>
        <taxon>Malpighiales</taxon>
        <taxon>Salicaceae</taxon>
        <taxon>Flacourtieae</taxon>
        <taxon>Dovyalis</taxon>
    </lineage>
</organism>
<evidence type="ECO:0000256" key="2">
    <source>
        <dbReference type="ARBA" id="ARBA00022692"/>
    </source>
</evidence>
<dbReference type="Pfam" id="PF12819">
    <property type="entry name" value="Malectin_like"/>
    <property type="match status" value="1"/>
</dbReference>
<evidence type="ECO:0000313" key="8">
    <source>
        <dbReference type="EMBL" id="CAK7356799.1"/>
    </source>
</evidence>
<proteinExistence type="predicted"/>
<protein>
    <recommendedName>
        <fullName evidence="7">Malectin-like domain-containing protein</fullName>
    </recommendedName>
</protein>
<dbReference type="PANTHER" id="PTHR45631">
    <property type="entry name" value="OS07G0107800 PROTEIN-RELATED"/>
    <property type="match status" value="1"/>
</dbReference>
<dbReference type="Proteomes" id="UP001314170">
    <property type="component" value="Unassembled WGS sequence"/>
</dbReference>
<dbReference type="EMBL" id="CAWUPB010001197">
    <property type="protein sequence ID" value="CAK7356799.1"/>
    <property type="molecule type" value="Genomic_DNA"/>
</dbReference>
<feature type="chain" id="PRO_5043875235" description="Malectin-like domain-containing protein" evidence="6">
    <location>
        <begin position="27"/>
        <end position="211"/>
    </location>
</feature>
<evidence type="ECO:0000313" key="9">
    <source>
        <dbReference type="Proteomes" id="UP001314170"/>
    </source>
</evidence>
<sequence length="211" mass="23468">MVMEMLPGFLFAFLGFLALTALLVHAQDPSDFISIDCGLAANTSYTDAATGLNYISDASLIETGISKSVATASGSTSFDRQLWYVRSFPHGDRHCYNVTITKGNKYLMRARFMYGNYDGQNVLPEFDLHLGPNKWVSVKILNASNPVDKEIIHVPTWNYVYVCVVNTGYGTPFVSALEIRPLKNDSYVTQSGSLVYFTRLDIGSYTNQTVR</sequence>
<dbReference type="InterPro" id="IPR024788">
    <property type="entry name" value="Malectin-like_Carb-bd_dom"/>
</dbReference>
<evidence type="ECO:0000256" key="4">
    <source>
        <dbReference type="ARBA" id="ARBA00022989"/>
    </source>
</evidence>
<evidence type="ECO:0000256" key="1">
    <source>
        <dbReference type="ARBA" id="ARBA00004167"/>
    </source>
</evidence>
<evidence type="ECO:0000256" key="6">
    <source>
        <dbReference type="SAM" id="SignalP"/>
    </source>
</evidence>